<dbReference type="PANTHER" id="PTHR43680:SF2">
    <property type="entry name" value="NITRATE REDUCTASE MOLYBDENUM COFACTOR ASSEMBLY CHAPERONE NARJ"/>
    <property type="match status" value="1"/>
</dbReference>
<evidence type="ECO:0000313" key="2">
    <source>
        <dbReference type="EMBL" id="TCS73836.1"/>
    </source>
</evidence>
<proteinExistence type="predicted"/>
<dbReference type="NCBIfam" id="TIGR00684">
    <property type="entry name" value="narJ"/>
    <property type="match status" value="1"/>
</dbReference>
<dbReference type="InterPro" id="IPR036411">
    <property type="entry name" value="TorD-like_sf"/>
</dbReference>
<dbReference type="InterPro" id="IPR020945">
    <property type="entry name" value="DMSO/NO3_reduct_chaperone"/>
</dbReference>
<dbReference type="SUPFAM" id="SSF89155">
    <property type="entry name" value="TorD-like"/>
    <property type="match status" value="1"/>
</dbReference>
<dbReference type="OrthoDB" id="8478585at2"/>
<dbReference type="GO" id="GO:0016530">
    <property type="term" value="F:metallochaperone activity"/>
    <property type="evidence" value="ECO:0007669"/>
    <property type="project" value="TreeGrafter"/>
</dbReference>
<dbReference type="GO" id="GO:0051082">
    <property type="term" value="F:unfolded protein binding"/>
    <property type="evidence" value="ECO:0007669"/>
    <property type="project" value="InterPro"/>
</dbReference>
<gene>
    <name evidence="2" type="ORF">EDC61_10158</name>
</gene>
<reference evidence="2 3" key="1">
    <citation type="submission" date="2019-03" db="EMBL/GenBank/DDBJ databases">
        <title>Genomic Encyclopedia of Type Strains, Phase IV (KMG-IV): sequencing the most valuable type-strain genomes for metagenomic binning, comparative biology and taxonomic classification.</title>
        <authorList>
            <person name="Goeker M."/>
        </authorList>
    </citation>
    <scope>NUCLEOTIDE SEQUENCE [LARGE SCALE GENOMIC DNA]</scope>
    <source>
        <strain evidence="2 3">DSM 103923</strain>
    </source>
</reference>
<dbReference type="InterPro" id="IPR003765">
    <property type="entry name" value="NO3_reductase_chaperone_NarJ"/>
</dbReference>
<dbReference type="RefSeq" id="WP_126459841.1">
    <property type="nucleotide sequence ID" value="NZ_AP018721.1"/>
</dbReference>
<dbReference type="GO" id="GO:0051131">
    <property type="term" value="P:chaperone-mediated protein complex assembly"/>
    <property type="evidence" value="ECO:0007669"/>
    <property type="project" value="InterPro"/>
</dbReference>
<dbReference type="GO" id="GO:0042128">
    <property type="term" value="P:nitrate assimilation"/>
    <property type="evidence" value="ECO:0007669"/>
    <property type="project" value="UniProtKB-KW"/>
</dbReference>
<keyword evidence="1" id="KW-0534">Nitrate assimilation</keyword>
<comment type="caution">
    <text evidence="2">The sequence shown here is derived from an EMBL/GenBank/DDBJ whole genome shotgun (WGS) entry which is preliminary data.</text>
</comment>
<dbReference type="Gene3D" id="1.10.3480.10">
    <property type="entry name" value="TorD-like"/>
    <property type="match status" value="1"/>
</dbReference>
<dbReference type="AlphaFoldDB" id="A0A4R3K0Y8"/>
<dbReference type="PANTHER" id="PTHR43680">
    <property type="entry name" value="NITRATE REDUCTASE MOLYBDENUM COFACTOR ASSEMBLY CHAPERONE"/>
    <property type="match status" value="1"/>
</dbReference>
<sequence>MFYRILSKLLDYPDAALLEALPEARERARSGVGLAADERAVLATFLDHLESLSLTELQAAYVMTFDLTPEHSLHLTHHLFGDDKNRGPALIDLTEFYQEFGLELAANELPDYLPLMLEFAAELTEDESRMFFSQWLKVLKQLANNLAEAQSPYAPLIRLVEHRGQLIKAAA</sequence>
<keyword evidence="3" id="KW-1185">Reference proteome</keyword>
<name>A0A4R3K0Y8_9PROT</name>
<dbReference type="Proteomes" id="UP000295135">
    <property type="component" value="Unassembled WGS sequence"/>
</dbReference>
<dbReference type="EMBL" id="SLZY01000001">
    <property type="protein sequence ID" value="TCS73836.1"/>
    <property type="molecule type" value="Genomic_DNA"/>
</dbReference>
<evidence type="ECO:0000313" key="3">
    <source>
        <dbReference type="Proteomes" id="UP000295135"/>
    </source>
</evidence>
<organism evidence="2 3">
    <name type="scientific">Sulfuritortus calidifontis</name>
    <dbReference type="NCBI Taxonomy" id="1914471"/>
    <lineage>
        <taxon>Bacteria</taxon>
        <taxon>Pseudomonadati</taxon>
        <taxon>Pseudomonadota</taxon>
        <taxon>Betaproteobacteria</taxon>
        <taxon>Nitrosomonadales</taxon>
        <taxon>Thiobacillaceae</taxon>
        <taxon>Sulfuritortus</taxon>
    </lineage>
</organism>
<evidence type="ECO:0000256" key="1">
    <source>
        <dbReference type="ARBA" id="ARBA00023063"/>
    </source>
</evidence>
<protein>
    <submittedName>
        <fullName evidence="2">Respiratory nitrate reductase chaperone NarJ</fullName>
    </submittedName>
</protein>
<accession>A0A4R3K0Y8</accession>
<dbReference type="Pfam" id="PF02613">
    <property type="entry name" value="Nitrate_red_del"/>
    <property type="match status" value="1"/>
</dbReference>